<dbReference type="InterPro" id="IPR002470">
    <property type="entry name" value="Peptidase_S9A"/>
</dbReference>
<dbReference type="InterPro" id="IPR029058">
    <property type="entry name" value="AB_hydrolase_fold"/>
</dbReference>
<keyword evidence="2" id="KW-0645">Protease</keyword>
<evidence type="ECO:0000259" key="6">
    <source>
        <dbReference type="Pfam" id="PF00326"/>
    </source>
</evidence>
<feature type="region of interest" description="Disordered" evidence="5">
    <location>
        <begin position="1"/>
        <end position="20"/>
    </location>
</feature>
<dbReference type="PANTHER" id="PTHR11757:SF19">
    <property type="entry name" value="PROLYL ENDOPEPTIDASE-LIKE"/>
    <property type="match status" value="1"/>
</dbReference>
<keyword evidence="9" id="KW-1185">Reference proteome</keyword>
<dbReference type="SUPFAM" id="SSF50993">
    <property type="entry name" value="Peptidase/esterase 'gauge' domain"/>
    <property type="match status" value="1"/>
</dbReference>
<dbReference type="Gene3D" id="2.130.10.120">
    <property type="entry name" value="Prolyl oligopeptidase, N-terminal domain"/>
    <property type="match status" value="1"/>
</dbReference>
<organism evidence="8 9">
    <name type="scientific">Sphingomonas tabacisoli</name>
    <dbReference type="NCBI Taxonomy" id="2249466"/>
    <lineage>
        <taxon>Bacteria</taxon>
        <taxon>Pseudomonadati</taxon>
        <taxon>Pseudomonadota</taxon>
        <taxon>Alphaproteobacteria</taxon>
        <taxon>Sphingomonadales</taxon>
        <taxon>Sphingomonadaceae</taxon>
        <taxon>Sphingomonas</taxon>
    </lineage>
</organism>
<sequence length="684" mass="75724">MTMLPPPPVAARRPHSSTHHGITIEDPYAWLRDPGYPEVTDTEILAYLSAENAYFEAAMAPHQGLVDTLFKEMRGRIKEADQSVPQKDGDWLYWRSFDEGAQYRKWWRSPVAGGEAALILDEPALAEGKEYFRLGGMDVSPDGRLLAYGVDDNGSERFTIRVKDLETGELLPDVIEGTLGAFLFSGDGKNLLYGLVNEHWRIDVAKLHRLGSAVAEDIELYREADEGFQVGLGLTQSQRYILISTGDHVTSEVRLLPFDNPFAEPAMVAPRQPGREYDVEEHDGTLFIRTNDTHTNFRVVTAPVARPGEWSELIAPSADFYLTDVSTFASLFVIEGREHGLDRIYLHDYAGGPGKQIDFPEASYSAGLDDNPEYDVAKLRLSYESMVTPGSVLDYDLATGERTVLKVQEIPSGYDASQYATERLEIPARDGTRVPVSIVYKRDFQRPGPLYLYGYGAYGLAIEPGFSTSRLSLLDRGMAFAIAHIRGGDDLGQQWYLDGKLEKRTNTFHDFIDVAQGLVDLGYTQAGRIAIAGGSAGGELMGAVINEAPELWGAVAAHVPFVDVLNTMLDPTLPLTPGEWPEWGNPIEDKAAFELIRSYSPYDNVTAQAYPPLLVTAGLNDPRVTYWEPAKWVARLRTAKTDDNLLLLKTNMGAGHGGKSGRFESLRETAEEFAFLLWQLGLTA</sequence>
<dbReference type="PRINTS" id="PR00862">
    <property type="entry name" value="PROLIGOPTASE"/>
</dbReference>
<dbReference type="Pfam" id="PF00326">
    <property type="entry name" value="Peptidase_S9"/>
    <property type="match status" value="1"/>
</dbReference>
<feature type="domain" description="Peptidase S9A N-terminal" evidence="7">
    <location>
        <begin position="8"/>
        <end position="408"/>
    </location>
</feature>
<evidence type="ECO:0000256" key="2">
    <source>
        <dbReference type="ARBA" id="ARBA00022670"/>
    </source>
</evidence>
<proteinExistence type="inferred from homology"/>
<reference evidence="9" key="1">
    <citation type="journal article" date="2019" name="Int. J. Syst. Evol. Microbiol.">
        <title>The Global Catalogue of Microorganisms (GCM) 10K type strain sequencing project: providing services to taxonomists for standard genome sequencing and annotation.</title>
        <authorList>
            <consortium name="The Broad Institute Genomics Platform"/>
            <consortium name="The Broad Institute Genome Sequencing Center for Infectious Disease"/>
            <person name="Wu L."/>
            <person name="Ma J."/>
        </authorList>
    </citation>
    <scope>NUCLEOTIDE SEQUENCE [LARGE SCALE GENOMIC DNA]</scope>
    <source>
        <strain evidence="9">CGMCC 1.16275</strain>
    </source>
</reference>
<accession>A0ABW4HZC6</accession>
<evidence type="ECO:0000313" key="8">
    <source>
        <dbReference type="EMBL" id="MFD1610994.1"/>
    </source>
</evidence>
<comment type="caution">
    <text evidence="8">The sequence shown here is derived from an EMBL/GenBank/DDBJ whole genome shotgun (WGS) entry which is preliminary data.</text>
</comment>
<comment type="similarity">
    <text evidence="1">Belongs to the peptidase S9A family.</text>
</comment>
<name>A0ABW4HZC6_9SPHN</name>
<protein>
    <submittedName>
        <fullName evidence="8">S9 family peptidase</fullName>
    </submittedName>
</protein>
<dbReference type="InterPro" id="IPR051543">
    <property type="entry name" value="Serine_Peptidase_S9A"/>
</dbReference>
<dbReference type="SUPFAM" id="SSF53474">
    <property type="entry name" value="alpha/beta-Hydrolases"/>
    <property type="match status" value="1"/>
</dbReference>
<feature type="domain" description="Peptidase S9 prolyl oligopeptidase catalytic" evidence="6">
    <location>
        <begin position="465"/>
        <end position="681"/>
    </location>
</feature>
<dbReference type="InterPro" id="IPR023302">
    <property type="entry name" value="Pept_S9A_N"/>
</dbReference>
<evidence type="ECO:0000313" key="9">
    <source>
        <dbReference type="Proteomes" id="UP001597115"/>
    </source>
</evidence>
<evidence type="ECO:0000256" key="3">
    <source>
        <dbReference type="ARBA" id="ARBA00022801"/>
    </source>
</evidence>
<dbReference type="InterPro" id="IPR001375">
    <property type="entry name" value="Peptidase_S9_cat"/>
</dbReference>
<keyword evidence="3" id="KW-0378">Hydrolase</keyword>
<dbReference type="Pfam" id="PF02897">
    <property type="entry name" value="Peptidase_S9_N"/>
    <property type="match status" value="1"/>
</dbReference>
<dbReference type="RefSeq" id="WP_380887199.1">
    <property type="nucleotide sequence ID" value="NZ_JBHUDY010000001.1"/>
</dbReference>
<keyword evidence="4" id="KW-0720">Serine protease</keyword>
<evidence type="ECO:0000256" key="5">
    <source>
        <dbReference type="SAM" id="MobiDB-lite"/>
    </source>
</evidence>
<dbReference type="EMBL" id="JBHUDY010000001">
    <property type="protein sequence ID" value="MFD1610994.1"/>
    <property type="molecule type" value="Genomic_DNA"/>
</dbReference>
<dbReference type="Proteomes" id="UP001597115">
    <property type="component" value="Unassembled WGS sequence"/>
</dbReference>
<evidence type="ECO:0000256" key="4">
    <source>
        <dbReference type="ARBA" id="ARBA00022825"/>
    </source>
</evidence>
<dbReference type="Gene3D" id="3.40.50.1820">
    <property type="entry name" value="alpha/beta hydrolase"/>
    <property type="match status" value="1"/>
</dbReference>
<gene>
    <name evidence="8" type="ORF">ACFSCW_04175</name>
</gene>
<evidence type="ECO:0000259" key="7">
    <source>
        <dbReference type="Pfam" id="PF02897"/>
    </source>
</evidence>
<evidence type="ECO:0000256" key="1">
    <source>
        <dbReference type="ARBA" id="ARBA00005228"/>
    </source>
</evidence>
<dbReference type="PANTHER" id="PTHR11757">
    <property type="entry name" value="PROTEASE FAMILY S9A OLIGOPEPTIDASE"/>
    <property type="match status" value="1"/>
</dbReference>